<dbReference type="AlphaFoldDB" id="A0A4P7NYQ5"/>
<dbReference type="EMBL" id="CP032096">
    <property type="protein sequence ID" value="QBZ82788.1"/>
    <property type="molecule type" value="Genomic_DNA"/>
</dbReference>
<keyword evidence="3" id="KW-1185">Reference proteome</keyword>
<dbReference type="InterPro" id="IPR027417">
    <property type="entry name" value="P-loop_NTPase"/>
</dbReference>
<reference evidence="2 3" key="1">
    <citation type="submission" date="2018-08" db="EMBL/GenBank/DDBJ databases">
        <title>Horizontal acquisition of hydrogen conversion ability and other habitat adaptations in Hydrogenovibrio crunogenus strains.</title>
        <authorList>
            <person name="Gonnella G."/>
            <person name="Adam N."/>
            <person name="Perner M."/>
        </authorList>
    </citation>
    <scope>NUCLEOTIDE SEQUENCE [LARGE SCALE GENOMIC DNA]</scope>
    <source>
        <strain evidence="2 3">SP-41</strain>
    </source>
</reference>
<feature type="domain" description="AAA+ ATPase" evidence="1">
    <location>
        <begin position="56"/>
        <end position="238"/>
    </location>
</feature>
<organism evidence="2 3">
    <name type="scientific">Hydrogenovibrio crunogenus</name>
    <dbReference type="NCBI Taxonomy" id="39765"/>
    <lineage>
        <taxon>Bacteria</taxon>
        <taxon>Pseudomonadati</taxon>
        <taxon>Pseudomonadota</taxon>
        <taxon>Gammaproteobacteria</taxon>
        <taxon>Thiotrichales</taxon>
        <taxon>Piscirickettsiaceae</taxon>
        <taxon>Hydrogenovibrio</taxon>
    </lineage>
</organism>
<sequence>MTINTDHLHESLTNIIHQSKEERIRFLDNDIWINHHISNEILQLLNKLLHQPKKQRMQSLLIIAEPNMGKSSLIAQFSLLHPNTTIEDDEGMSSAHCPVLLIDAPTTADEKGLFIAILEQMWAPFRPNDTPAKLKHQAKHILRECNVRMIIIDEIHNLLSTTPVKQRQIMNTLKTTLSNELKIPIVGVGTSDAAIILTNDPQHASRFDTVVIPKWGMDKNFRGLLAAFEKRFPLKKPSNLASKDKAPLLLAFSGGNIGDLHRLLKECCAYAIEHDIEEITVDIINKFKWVKPTNTRLSRQIVFDNA</sequence>
<dbReference type="InterPro" id="IPR008868">
    <property type="entry name" value="TniB"/>
</dbReference>
<dbReference type="Gene3D" id="3.40.50.300">
    <property type="entry name" value="P-loop containing nucleotide triphosphate hydrolases"/>
    <property type="match status" value="1"/>
</dbReference>
<accession>A0A4P7NYQ5</accession>
<dbReference type="Proteomes" id="UP000296201">
    <property type="component" value="Chromosome"/>
</dbReference>
<dbReference type="RefSeq" id="WP_135795462.1">
    <property type="nucleotide sequence ID" value="NZ_CP032096.1"/>
</dbReference>
<dbReference type="Pfam" id="PF05621">
    <property type="entry name" value="TniB"/>
    <property type="match status" value="1"/>
</dbReference>
<dbReference type="OrthoDB" id="14765at2"/>
<name>A0A4P7NYQ5_9GAMM</name>
<evidence type="ECO:0000259" key="1">
    <source>
        <dbReference type="SMART" id="SM00382"/>
    </source>
</evidence>
<evidence type="ECO:0000313" key="3">
    <source>
        <dbReference type="Proteomes" id="UP000296201"/>
    </source>
</evidence>
<dbReference type="SMART" id="SM00382">
    <property type="entry name" value="AAA"/>
    <property type="match status" value="1"/>
</dbReference>
<dbReference type="InterPro" id="IPR003593">
    <property type="entry name" value="AAA+_ATPase"/>
</dbReference>
<proteinExistence type="predicted"/>
<protein>
    <submittedName>
        <fullName evidence="2">ATPase AAA</fullName>
    </submittedName>
</protein>
<evidence type="ECO:0000313" key="2">
    <source>
        <dbReference type="EMBL" id="QBZ82788.1"/>
    </source>
</evidence>
<dbReference type="SUPFAM" id="SSF52540">
    <property type="entry name" value="P-loop containing nucleoside triphosphate hydrolases"/>
    <property type="match status" value="1"/>
</dbReference>
<gene>
    <name evidence="2" type="ORF">GHNINEIG_00824</name>
</gene>